<dbReference type="InterPro" id="IPR011936">
    <property type="entry name" value="Myxo_disulph_rpt"/>
</dbReference>
<sequence length="447" mass="45453">MSSSLNRPVFMALVVGALICPACGDSSARDGDGDGDGGSAPGDGDGDGTLGDGTLGDGDGDPAGDVGEAEGDGDDDPGDGDGDPPLGCGDGQLDPGEACDDGNNEPGDGCSAFCQLPGALIWERFIDIDDQQGDDVGLEVVVDAQRNIDVLISIDASSYLLAEFDVDGNFVWSVSSLQTDKPSLELTGLDELAVGGLLGSQGATRVWDTDGDSGWTTLVDVGNSGILGVAVDGQDFVTSVGYHSESGFLARYDPLDLESWAQLQVTAGSLGPVGVSPSGEIWAVRGDAALLERYSVTGDPGWTAPIEGQADHVFEELVIGGGGEAYLLARAADQSSFTLSKYDAAGALEWSQTHDGGGLEHGASGLALLPGGLVVAGYTNGSGGAADGLLSWYDANGGELAADVVLDNADLDRLYDVVVTTHNYAIAVGAHASGGEDSDLWIRKFEI</sequence>
<feature type="compositionally biased region" description="Low complexity" evidence="4">
    <location>
        <begin position="83"/>
        <end position="96"/>
    </location>
</feature>
<dbReference type="AlphaFoldDB" id="A0A2S9YI99"/>
<evidence type="ECO:0000256" key="3">
    <source>
        <dbReference type="ARBA" id="ARBA00023157"/>
    </source>
</evidence>
<keyword evidence="3" id="KW-1015">Disulfide bond</keyword>
<dbReference type="EMBL" id="PVNL01000101">
    <property type="protein sequence ID" value="PRQ04837.1"/>
    <property type="molecule type" value="Genomic_DNA"/>
</dbReference>
<evidence type="ECO:0000313" key="6">
    <source>
        <dbReference type="Proteomes" id="UP000238823"/>
    </source>
</evidence>
<comment type="caution">
    <text evidence="5">The sequence shown here is derived from an EMBL/GenBank/DDBJ whole genome shotgun (WGS) entry which is preliminary data.</text>
</comment>
<evidence type="ECO:0000313" key="5">
    <source>
        <dbReference type="EMBL" id="PRQ04837.1"/>
    </source>
</evidence>
<evidence type="ECO:0000256" key="2">
    <source>
        <dbReference type="ARBA" id="ARBA00022737"/>
    </source>
</evidence>
<dbReference type="NCBIfam" id="TIGR02232">
    <property type="entry name" value="myxo_disulf_rpt"/>
    <property type="match status" value="1"/>
</dbReference>
<feature type="compositionally biased region" description="Gly residues" evidence="4">
    <location>
        <begin position="36"/>
        <end position="57"/>
    </location>
</feature>
<evidence type="ECO:0000256" key="1">
    <source>
        <dbReference type="ARBA" id="ARBA00022729"/>
    </source>
</evidence>
<gene>
    <name evidence="5" type="ORF">ENSA7_50100</name>
</gene>
<accession>A0A2S9YI99</accession>
<protein>
    <submittedName>
        <fullName evidence="5">Uncharacterized protein</fullName>
    </submittedName>
</protein>
<feature type="region of interest" description="Disordered" evidence="4">
    <location>
        <begin position="25"/>
        <end position="104"/>
    </location>
</feature>
<keyword evidence="2" id="KW-0677">Repeat</keyword>
<keyword evidence="1" id="KW-0732">Signal</keyword>
<organism evidence="5 6">
    <name type="scientific">Enhygromyxa salina</name>
    <dbReference type="NCBI Taxonomy" id="215803"/>
    <lineage>
        <taxon>Bacteria</taxon>
        <taxon>Pseudomonadati</taxon>
        <taxon>Myxococcota</taxon>
        <taxon>Polyangia</taxon>
        <taxon>Nannocystales</taxon>
        <taxon>Nannocystaceae</taxon>
        <taxon>Enhygromyxa</taxon>
    </lineage>
</organism>
<dbReference type="RefSeq" id="WP_181234088.1">
    <property type="nucleotide sequence ID" value="NZ_PVNL01000101.1"/>
</dbReference>
<reference evidence="5 6" key="1">
    <citation type="submission" date="2018-03" db="EMBL/GenBank/DDBJ databases">
        <title>Draft Genome Sequences of the Obligatory Marine Myxobacteria Enhygromyxa salina SWB007.</title>
        <authorList>
            <person name="Poehlein A."/>
            <person name="Moghaddam J.A."/>
            <person name="Harms H."/>
            <person name="Alanjari M."/>
            <person name="Koenig G.M."/>
            <person name="Daniel R."/>
            <person name="Schaeberle T.F."/>
        </authorList>
    </citation>
    <scope>NUCLEOTIDE SEQUENCE [LARGE SCALE GENOMIC DNA]</scope>
    <source>
        <strain evidence="5 6">SWB007</strain>
    </source>
</reference>
<dbReference type="SUPFAM" id="SSF63829">
    <property type="entry name" value="Calcium-dependent phosphotriesterase"/>
    <property type="match status" value="1"/>
</dbReference>
<dbReference type="Proteomes" id="UP000238823">
    <property type="component" value="Unassembled WGS sequence"/>
</dbReference>
<evidence type="ECO:0000256" key="4">
    <source>
        <dbReference type="SAM" id="MobiDB-lite"/>
    </source>
</evidence>
<proteinExistence type="predicted"/>
<feature type="compositionally biased region" description="Acidic residues" evidence="4">
    <location>
        <begin position="58"/>
        <end position="82"/>
    </location>
</feature>
<name>A0A2S9YI99_9BACT</name>